<accession>A0ABW1SGA7</accession>
<organism evidence="10 11">
    <name type="scientific">Ponticaulis profundi</name>
    <dbReference type="NCBI Taxonomy" id="2665222"/>
    <lineage>
        <taxon>Bacteria</taxon>
        <taxon>Pseudomonadati</taxon>
        <taxon>Pseudomonadota</taxon>
        <taxon>Alphaproteobacteria</taxon>
        <taxon>Hyphomonadales</taxon>
        <taxon>Hyphomonadaceae</taxon>
        <taxon>Ponticaulis</taxon>
    </lineage>
</organism>
<dbReference type="PROSITE" id="PS00358">
    <property type="entry name" value="RIBOSOMAL_L5"/>
    <property type="match status" value="1"/>
</dbReference>
<evidence type="ECO:0000313" key="10">
    <source>
        <dbReference type="EMBL" id="MFC6200254.1"/>
    </source>
</evidence>
<dbReference type="PIRSF" id="PIRSF002161">
    <property type="entry name" value="Ribosomal_L5"/>
    <property type="match status" value="1"/>
</dbReference>
<evidence type="ECO:0000256" key="5">
    <source>
        <dbReference type="ARBA" id="ARBA00023274"/>
    </source>
</evidence>
<dbReference type="Gene3D" id="3.30.1440.10">
    <property type="match status" value="1"/>
</dbReference>
<keyword evidence="3 6" id="KW-0694">RNA-binding</keyword>
<evidence type="ECO:0000256" key="1">
    <source>
        <dbReference type="ARBA" id="ARBA00008553"/>
    </source>
</evidence>
<dbReference type="InterPro" id="IPR020930">
    <property type="entry name" value="Ribosomal_uL5_bac-type"/>
</dbReference>
<keyword evidence="4 6" id="KW-0689">Ribosomal protein</keyword>
<keyword evidence="2 6" id="KW-0699">rRNA-binding</keyword>
<dbReference type="EMBL" id="JBHSSW010000066">
    <property type="protein sequence ID" value="MFC6200254.1"/>
    <property type="molecule type" value="Genomic_DNA"/>
</dbReference>
<feature type="domain" description="Large ribosomal subunit protein uL5 C-terminal" evidence="9">
    <location>
        <begin position="91"/>
        <end position="184"/>
    </location>
</feature>
<dbReference type="SUPFAM" id="SSF55282">
    <property type="entry name" value="RL5-like"/>
    <property type="match status" value="1"/>
</dbReference>
<dbReference type="PANTHER" id="PTHR11994">
    <property type="entry name" value="60S RIBOSOMAL PROTEIN L11-RELATED"/>
    <property type="match status" value="1"/>
</dbReference>
<comment type="subunit">
    <text evidence="6">Part of the 50S ribosomal subunit; part of the 5S rRNA/L5/L18/L25 subcomplex. Contacts the 5S rRNA and the P site tRNA. Forms a bridge to the 30S subunit in the 70S ribosome.</text>
</comment>
<keyword evidence="11" id="KW-1185">Reference proteome</keyword>
<dbReference type="RefSeq" id="WP_377382428.1">
    <property type="nucleotide sequence ID" value="NZ_JBHSSW010000066.1"/>
</dbReference>
<evidence type="ECO:0000259" key="8">
    <source>
        <dbReference type="Pfam" id="PF00281"/>
    </source>
</evidence>
<evidence type="ECO:0000256" key="7">
    <source>
        <dbReference type="RuleBase" id="RU003930"/>
    </source>
</evidence>
<dbReference type="Pfam" id="PF00673">
    <property type="entry name" value="Ribosomal_L5_C"/>
    <property type="match status" value="1"/>
</dbReference>
<dbReference type="Proteomes" id="UP001596303">
    <property type="component" value="Unassembled WGS sequence"/>
</dbReference>
<evidence type="ECO:0000256" key="2">
    <source>
        <dbReference type="ARBA" id="ARBA00022730"/>
    </source>
</evidence>
<reference evidence="11" key="1">
    <citation type="journal article" date="2019" name="Int. J. Syst. Evol. Microbiol.">
        <title>The Global Catalogue of Microorganisms (GCM) 10K type strain sequencing project: providing services to taxonomists for standard genome sequencing and annotation.</title>
        <authorList>
            <consortium name="The Broad Institute Genomics Platform"/>
            <consortium name="The Broad Institute Genome Sequencing Center for Infectious Disease"/>
            <person name="Wu L."/>
            <person name="Ma J."/>
        </authorList>
    </citation>
    <scope>NUCLEOTIDE SEQUENCE [LARGE SCALE GENOMIC DNA]</scope>
    <source>
        <strain evidence="11">CGMCC-1.15741</strain>
    </source>
</reference>
<evidence type="ECO:0000313" key="11">
    <source>
        <dbReference type="Proteomes" id="UP001596303"/>
    </source>
</evidence>
<proteinExistence type="inferred from homology"/>
<evidence type="ECO:0000256" key="3">
    <source>
        <dbReference type="ARBA" id="ARBA00022884"/>
    </source>
</evidence>
<comment type="function">
    <text evidence="6">This is 1 of the proteins that bind and probably mediate the attachment of the 5S RNA into the large ribosomal subunit, where it forms part of the central protuberance. In the 70S ribosome it contacts protein S13 of the 30S subunit (bridge B1b), connecting the 2 subunits; this bridge is implicated in subunit movement. Contacts the P site tRNA; the 5S rRNA and some of its associated proteins might help stabilize positioning of ribosome-bound tRNAs.</text>
</comment>
<comment type="similarity">
    <text evidence="1 6 7">Belongs to the universal ribosomal protein uL5 family.</text>
</comment>
<feature type="domain" description="Large ribosomal subunit protein uL5 N-terminal" evidence="8">
    <location>
        <begin position="31"/>
        <end position="87"/>
    </location>
</feature>
<sequence>MSDTATYEPRLRKIYRETIREKMQEQFNYSNPMQMPKLDKVVLNMGVGEAVADSKKIQTALRDMEAIAGQKPVATKARKSIAGFKVREGMNIGCKVTLRRDRMYEFLDRLVTIALPRVKDFRGLNGKSFDGNGNYAMGIKEHIVFPEINYDQVDQIWGMDIIVCTTAQTDEEAKALLGHVGFPFRN</sequence>
<comment type="caution">
    <text evidence="10">The sequence shown here is derived from an EMBL/GenBank/DDBJ whole genome shotgun (WGS) entry which is preliminary data.</text>
</comment>
<keyword evidence="5 6" id="KW-0687">Ribonucleoprotein</keyword>
<dbReference type="Pfam" id="PF00281">
    <property type="entry name" value="Ribosomal_L5"/>
    <property type="match status" value="1"/>
</dbReference>
<protein>
    <recommendedName>
        <fullName evidence="6">Large ribosomal subunit protein uL5</fullName>
    </recommendedName>
</protein>
<name>A0ABW1SGA7_9PROT</name>
<evidence type="ECO:0000256" key="4">
    <source>
        <dbReference type="ARBA" id="ARBA00022980"/>
    </source>
</evidence>
<dbReference type="InterPro" id="IPR002132">
    <property type="entry name" value="Ribosomal_uL5"/>
</dbReference>
<dbReference type="InterPro" id="IPR031310">
    <property type="entry name" value="Ribosomal_uL5_N"/>
</dbReference>
<dbReference type="GO" id="GO:0005840">
    <property type="term" value="C:ribosome"/>
    <property type="evidence" value="ECO:0007669"/>
    <property type="project" value="UniProtKB-KW"/>
</dbReference>
<dbReference type="InterPro" id="IPR020929">
    <property type="entry name" value="Ribosomal_uL5_CS"/>
</dbReference>
<dbReference type="NCBIfam" id="NF000585">
    <property type="entry name" value="PRK00010.1"/>
    <property type="match status" value="1"/>
</dbReference>
<dbReference type="InterPro" id="IPR022803">
    <property type="entry name" value="Ribosomal_uL5_dom_sf"/>
</dbReference>
<evidence type="ECO:0000259" key="9">
    <source>
        <dbReference type="Pfam" id="PF00673"/>
    </source>
</evidence>
<gene>
    <name evidence="6 10" type="primary">rplE</name>
    <name evidence="10" type="ORF">ACFQDM_19445</name>
</gene>
<evidence type="ECO:0000256" key="6">
    <source>
        <dbReference type="HAMAP-Rule" id="MF_01333"/>
    </source>
</evidence>
<keyword evidence="6" id="KW-0820">tRNA-binding</keyword>
<dbReference type="HAMAP" id="MF_01333_B">
    <property type="entry name" value="Ribosomal_uL5_B"/>
    <property type="match status" value="1"/>
</dbReference>
<dbReference type="InterPro" id="IPR031309">
    <property type="entry name" value="Ribosomal_uL5_C"/>
</dbReference>